<reference evidence="3" key="1">
    <citation type="journal article" date="2022" name="Int. J. Syst. Evol. Microbiol.">
        <title>Anaeromyxobacter oryzae sp. nov., Anaeromyxobacter diazotrophicus sp. nov. and Anaeromyxobacter paludicola sp. nov., isolated from paddy soils.</title>
        <authorList>
            <person name="Itoh H."/>
            <person name="Xu Z."/>
            <person name="Mise K."/>
            <person name="Masuda Y."/>
            <person name="Ushijima N."/>
            <person name="Hayakawa C."/>
            <person name="Shiratori Y."/>
            <person name="Senoo K."/>
        </authorList>
    </citation>
    <scope>NUCLEOTIDE SEQUENCE [LARGE SCALE GENOMIC DNA]</scope>
    <source>
        <strain evidence="3">Red232</strain>
    </source>
</reference>
<feature type="transmembrane region" description="Helical" evidence="1">
    <location>
        <begin position="6"/>
        <end position="27"/>
    </location>
</feature>
<feature type="transmembrane region" description="Helical" evidence="1">
    <location>
        <begin position="129"/>
        <end position="147"/>
    </location>
</feature>
<dbReference type="RefSeq" id="WP_248360560.1">
    <property type="nucleotide sequence ID" value="NZ_AP025591.1"/>
</dbReference>
<keyword evidence="1" id="KW-0812">Transmembrane</keyword>
<evidence type="ECO:0000313" key="2">
    <source>
        <dbReference type="EMBL" id="BDG02879.1"/>
    </source>
</evidence>
<gene>
    <name evidence="2" type="ORF">AMOR_18750</name>
</gene>
<sequence>MSAYPILLFIHVVGAVALFGTLAIEVVSMRGLRLADTPAEASVAIGAWPGRLAPLAMLATLVSGMGMMKIWGNQPWILTSFVGLVLMGFAGGAVTQRRIRSIRAALSAESEPRLSDEFRSARSGAALTASLRLRIAIGTGILGLMTLKPPDATTSALLLAASVAAGLIAAIPLATRRAPAAERPAA</sequence>
<dbReference type="EMBL" id="AP025591">
    <property type="protein sequence ID" value="BDG02879.1"/>
    <property type="molecule type" value="Genomic_DNA"/>
</dbReference>
<name>A0ABM7WTT3_9BACT</name>
<proteinExistence type="predicted"/>
<protein>
    <recommendedName>
        <fullName evidence="4">DUF2269 family protein</fullName>
    </recommendedName>
</protein>
<keyword evidence="1" id="KW-0472">Membrane</keyword>
<keyword evidence="3" id="KW-1185">Reference proteome</keyword>
<dbReference type="Pfam" id="PF10027">
    <property type="entry name" value="DUF2269"/>
    <property type="match status" value="1"/>
</dbReference>
<evidence type="ECO:0000256" key="1">
    <source>
        <dbReference type="SAM" id="Phobius"/>
    </source>
</evidence>
<dbReference type="InterPro" id="IPR018729">
    <property type="entry name" value="DUF2269_transmembrane"/>
</dbReference>
<dbReference type="Proteomes" id="UP001162891">
    <property type="component" value="Chromosome"/>
</dbReference>
<evidence type="ECO:0008006" key="4">
    <source>
        <dbReference type="Google" id="ProtNLM"/>
    </source>
</evidence>
<organism evidence="2 3">
    <name type="scientific">Anaeromyxobacter oryzae</name>
    <dbReference type="NCBI Taxonomy" id="2918170"/>
    <lineage>
        <taxon>Bacteria</taxon>
        <taxon>Pseudomonadati</taxon>
        <taxon>Myxococcota</taxon>
        <taxon>Myxococcia</taxon>
        <taxon>Myxococcales</taxon>
        <taxon>Cystobacterineae</taxon>
        <taxon>Anaeromyxobacteraceae</taxon>
        <taxon>Anaeromyxobacter</taxon>
    </lineage>
</organism>
<accession>A0ABM7WTT3</accession>
<keyword evidence="1" id="KW-1133">Transmembrane helix</keyword>
<evidence type="ECO:0000313" key="3">
    <source>
        <dbReference type="Proteomes" id="UP001162891"/>
    </source>
</evidence>
<feature type="transmembrane region" description="Helical" evidence="1">
    <location>
        <begin position="153"/>
        <end position="174"/>
    </location>
</feature>
<feature type="transmembrane region" description="Helical" evidence="1">
    <location>
        <begin position="76"/>
        <end position="94"/>
    </location>
</feature>